<feature type="domain" description="DUF6984" evidence="1">
    <location>
        <begin position="1"/>
        <end position="102"/>
    </location>
</feature>
<dbReference type="AlphaFoldDB" id="A0A4R8KNV4"/>
<gene>
    <name evidence="2" type="ORF">BX592_1672</name>
</gene>
<dbReference type="RefSeq" id="WP_134197627.1">
    <property type="nucleotide sequence ID" value="NZ_JBHLUW010000029.1"/>
</dbReference>
<comment type="caution">
    <text evidence="2">The sequence shown here is derived from an EMBL/GenBank/DDBJ whole genome shotgun (WGS) entry which is preliminary data.</text>
</comment>
<evidence type="ECO:0000313" key="3">
    <source>
        <dbReference type="Proteomes" id="UP000295509"/>
    </source>
</evidence>
<dbReference type="OrthoDB" id="1050330at2"/>
<evidence type="ECO:0000259" key="1">
    <source>
        <dbReference type="Pfam" id="PF22480"/>
    </source>
</evidence>
<dbReference type="InterPro" id="IPR054253">
    <property type="entry name" value="DUF6984"/>
</dbReference>
<dbReference type="Proteomes" id="UP000295509">
    <property type="component" value="Unassembled WGS sequence"/>
</dbReference>
<keyword evidence="3" id="KW-1185">Reference proteome</keyword>
<sequence>MRQLRPNEIEFIKIMLKGTPDEKRFTDALKDCLVEEMDDGGMGGLTFVASGASRSLGVSLAEKEFVDQDGVTAIATLNLDADGDLYELDIWKVDFSPLKSFPTSI</sequence>
<dbReference type="EMBL" id="SORE01000067">
    <property type="protein sequence ID" value="TDY31193.1"/>
    <property type="molecule type" value="Genomic_DNA"/>
</dbReference>
<evidence type="ECO:0000313" key="2">
    <source>
        <dbReference type="EMBL" id="TDY31193.1"/>
    </source>
</evidence>
<protein>
    <recommendedName>
        <fullName evidence="1">DUF6984 domain-containing protein</fullName>
    </recommendedName>
</protein>
<proteinExistence type="predicted"/>
<dbReference type="Pfam" id="PF22480">
    <property type="entry name" value="DUF6984"/>
    <property type="match status" value="1"/>
</dbReference>
<reference evidence="2 3" key="1">
    <citation type="submission" date="2019-03" db="EMBL/GenBank/DDBJ databases">
        <title>Genomic Encyclopedia of Type Strains, Phase III (KMG-III): the genomes of soil and plant-associated and newly described type strains.</title>
        <authorList>
            <person name="Whitman W."/>
        </authorList>
    </citation>
    <scope>NUCLEOTIDE SEQUENCE [LARGE SCALE GENOMIC DNA]</scope>
    <source>
        <strain evidence="2 3">LMG 29544</strain>
    </source>
</reference>
<accession>A0A4R8KNV4</accession>
<organism evidence="2 3">
    <name type="scientific">Paraburkholderia rhizosphaerae</name>
    <dbReference type="NCBI Taxonomy" id="480658"/>
    <lineage>
        <taxon>Bacteria</taxon>
        <taxon>Pseudomonadati</taxon>
        <taxon>Pseudomonadota</taxon>
        <taxon>Betaproteobacteria</taxon>
        <taxon>Burkholderiales</taxon>
        <taxon>Burkholderiaceae</taxon>
        <taxon>Paraburkholderia</taxon>
    </lineage>
</organism>
<name>A0A4R8KNV4_9BURK</name>